<sequence>MIFFIQSSGLVYLRVPLSPLRPCLYHTGCPSPRSSRASVIAASSPRTDSAPSQKRRRLELNSIRSQIGHAFARRSCYNTIVDKQSSGHYSSCRGPRPSVPAPAPRRPPLAAKSVTVSCRRPRIHFAQLPDIYLPFQFHFVDAMSFLVGAYVVTVA</sequence>
<evidence type="ECO:0000313" key="3">
    <source>
        <dbReference type="Proteomes" id="UP000299102"/>
    </source>
</evidence>
<proteinExistence type="predicted"/>
<evidence type="ECO:0000313" key="2">
    <source>
        <dbReference type="EMBL" id="GBP45871.1"/>
    </source>
</evidence>
<feature type="compositionally biased region" description="Low complexity" evidence="1">
    <location>
        <begin position="30"/>
        <end position="46"/>
    </location>
</feature>
<feature type="compositionally biased region" description="Pro residues" evidence="1">
    <location>
        <begin position="97"/>
        <end position="107"/>
    </location>
</feature>
<dbReference type="AlphaFoldDB" id="A0A4C1W492"/>
<reference evidence="2 3" key="1">
    <citation type="journal article" date="2019" name="Commun. Biol.">
        <title>The bagworm genome reveals a unique fibroin gene that provides high tensile strength.</title>
        <authorList>
            <person name="Kono N."/>
            <person name="Nakamura H."/>
            <person name="Ohtoshi R."/>
            <person name="Tomita M."/>
            <person name="Numata K."/>
            <person name="Arakawa K."/>
        </authorList>
    </citation>
    <scope>NUCLEOTIDE SEQUENCE [LARGE SCALE GENOMIC DNA]</scope>
</reference>
<dbReference type="EMBL" id="BGZK01000473">
    <property type="protein sequence ID" value="GBP45871.1"/>
    <property type="molecule type" value="Genomic_DNA"/>
</dbReference>
<comment type="caution">
    <text evidence="2">The sequence shown here is derived from an EMBL/GenBank/DDBJ whole genome shotgun (WGS) entry which is preliminary data.</text>
</comment>
<keyword evidence="3" id="KW-1185">Reference proteome</keyword>
<organism evidence="2 3">
    <name type="scientific">Eumeta variegata</name>
    <name type="common">Bagworm moth</name>
    <name type="synonym">Eumeta japonica</name>
    <dbReference type="NCBI Taxonomy" id="151549"/>
    <lineage>
        <taxon>Eukaryota</taxon>
        <taxon>Metazoa</taxon>
        <taxon>Ecdysozoa</taxon>
        <taxon>Arthropoda</taxon>
        <taxon>Hexapoda</taxon>
        <taxon>Insecta</taxon>
        <taxon>Pterygota</taxon>
        <taxon>Neoptera</taxon>
        <taxon>Endopterygota</taxon>
        <taxon>Lepidoptera</taxon>
        <taxon>Glossata</taxon>
        <taxon>Ditrysia</taxon>
        <taxon>Tineoidea</taxon>
        <taxon>Psychidae</taxon>
        <taxon>Oiketicinae</taxon>
        <taxon>Eumeta</taxon>
    </lineage>
</organism>
<name>A0A4C1W492_EUMVA</name>
<gene>
    <name evidence="2" type="ORF">EVAR_31776_1</name>
</gene>
<dbReference type="Proteomes" id="UP000299102">
    <property type="component" value="Unassembled WGS sequence"/>
</dbReference>
<protein>
    <submittedName>
        <fullName evidence="2">Uncharacterized protein</fullName>
    </submittedName>
</protein>
<evidence type="ECO:0000256" key="1">
    <source>
        <dbReference type="SAM" id="MobiDB-lite"/>
    </source>
</evidence>
<accession>A0A4C1W492</accession>
<feature type="region of interest" description="Disordered" evidence="1">
    <location>
        <begin position="30"/>
        <end position="56"/>
    </location>
</feature>
<feature type="region of interest" description="Disordered" evidence="1">
    <location>
        <begin position="84"/>
        <end position="108"/>
    </location>
</feature>